<sequence>MKKELNNQELEKLVAYLDGEVTEQEAIEVEQSLSTDEATRTHVDGLERTWELLDKLPIAKASQEFTDKTLSTIKTVQLEALAEAEQNRSGFLSNKSKQQLRRAAIAAAWTAGLACSVMVGYLLTNQWVPDEADPLLEEFSFIENLDTYSEVQSLEFLEELKKSGTFDEIAQQQKR</sequence>
<dbReference type="Proteomes" id="UP000322887">
    <property type="component" value="Chromosome"/>
</dbReference>
<dbReference type="InterPro" id="IPR041916">
    <property type="entry name" value="Anti_sigma_zinc_sf"/>
</dbReference>
<keyword evidence="1" id="KW-0472">Membrane</keyword>
<keyword evidence="3" id="KW-1185">Reference proteome</keyword>
<keyword evidence="1" id="KW-0812">Transmembrane</keyword>
<name>A0ABX5YWY1_9PLAN</name>
<evidence type="ECO:0000313" key="2">
    <source>
        <dbReference type="EMBL" id="QEG20086.1"/>
    </source>
</evidence>
<evidence type="ECO:0000313" key="3">
    <source>
        <dbReference type="Proteomes" id="UP000322887"/>
    </source>
</evidence>
<evidence type="ECO:0008006" key="4">
    <source>
        <dbReference type="Google" id="ProtNLM"/>
    </source>
</evidence>
<dbReference type="GeneID" id="98650403"/>
<reference evidence="2 3" key="1">
    <citation type="submission" date="2019-08" db="EMBL/GenBank/DDBJ databases">
        <title>Deep-cultivation of Planctomycetes and their phenomic and genomic characterization uncovers novel biology.</title>
        <authorList>
            <person name="Wiegand S."/>
            <person name="Jogler M."/>
            <person name="Boedeker C."/>
            <person name="Pinto D."/>
            <person name="Vollmers J."/>
            <person name="Rivas-Marin E."/>
            <person name="Kohn T."/>
            <person name="Peeters S.H."/>
            <person name="Heuer A."/>
            <person name="Rast P."/>
            <person name="Oberbeckmann S."/>
            <person name="Bunk B."/>
            <person name="Jeske O."/>
            <person name="Meyerdierks A."/>
            <person name="Storesund J.E."/>
            <person name="Kallscheuer N."/>
            <person name="Luecker S."/>
            <person name="Lage O.M."/>
            <person name="Pohl T."/>
            <person name="Merkel B.J."/>
            <person name="Hornburger P."/>
            <person name="Mueller R.-W."/>
            <person name="Bruemmer F."/>
            <person name="Labrenz M."/>
            <person name="Spormann A.M."/>
            <person name="Op den Camp H."/>
            <person name="Overmann J."/>
            <person name="Amann R."/>
            <person name="Jetten M.S.M."/>
            <person name="Mascher T."/>
            <person name="Medema M.H."/>
            <person name="Devos D.P."/>
            <person name="Kaster A.-K."/>
            <person name="Ovreas L."/>
            <person name="Rohde M."/>
            <person name="Galperin M.Y."/>
            <person name="Jogler C."/>
        </authorList>
    </citation>
    <scope>NUCLEOTIDE SEQUENCE [LARGE SCALE GENOMIC DNA]</scope>
    <source>
        <strain evidence="2 3">DSM 8797</strain>
    </source>
</reference>
<dbReference type="Gene3D" id="1.10.10.1320">
    <property type="entry name" value="Anti-sigma factor, zinc-finger domain"/>
    <property type="match status" value="1"/>
</dbReference>
<proteinExistence type="predicted"/>
<protein>
    <recommendedName>
        <fullName evidence="4">Zinc-finger domain-containing protein</fullName>
    </recommendedName>
</protein>
<keyword evidence="1" id="KW-1133">Transmembrane helix</keyword>
<gene>
    <name evidence="2" type="ORF">GmarT_59950</name>
</gene>
<dbReference type="RefSeq" id="WP_149303553.1">
    <property type="nucleotide sequence ID" value="NZ_CP042910.1"/>
</dbReference>
<accession>A0ABX5YWY1</accession>
<feature type="transmembrane region" description="Helical" evidence="1">
    <location>
        <begin position="103"/>
        <end position="123"/>
    </location>
</feature>
<dbReference type="EMBL" id="CP042910">
    <property type="protein sequence ID" value="QEG20086.1"/>
    <property type="molecule type" value="Genomic_DNA"/>
</dbReference>
<evidence type="ECO:0000256" key="1">
    <source>
        <dbReference type="SAM" id="Phobius"/>
    </source>
</evidence>
<organism evidence="2 3">
    <name type="scientific">Gimesia maris</name>
    <dbReference type="NCBI Taxonomy" id="122"/>
    <lineage>
        <taxon>Bacteria</taxon>
        <taxon>Pseudomonadati</taxon>
        <taxon>Planctomycetota</taxon>
        <taxon>Planctomycetia</taxon>
        <taxon>Planctomycetales</taxon>
        <taxon>Planctomycetaceae</taxon>
        <taxon>Gimesia</taxon>
    </lineage>
</organism>